<gene>
    <name evidence="1" type="ORF">FVE85_4261</name>
</gene>
<comment type="caution">
    <text evidence="1">The sequence shown here is derived from an EMBL/GenBank/DDBJ whole genome shotgun (WGS) entry which is preliminary data.</text>
</comment>
<evidence type="ECO:0000313" key="1">
    <source>
        <dbReference type="EMBL" id="KAA8494286.1"/>
    </source>
</evidence>
<proteinExistence type="predicted"/>
<name>A0A5J4YSH8_PORPP</name>
<sequence>MGQPDVLAFVPTACPRQKVPARPASLSTHAPNRTCRGRVMMGAADRTSRRELILGVLGASTAAALGAASAIRTVEAAHAVDGRTVVNAALSGYGIPVQDVAGYTTFVHQWDDGLFVKFQYPKSWVVSRVGSSLSAAPGKAVSPVSMSNYRTADQCALYVGPPQPKYRDISAVSVEELTALVLPGDATRDYSEYTLIRQAASAANASCKQYEFKFNSTTRSGYDVERYNVTSATVLKTCVVALSCSCVSNRIKSQAPALKLIADSFQATWF</sequence>
<organism evidence="1 2">
    <name type="scientific">Porphyridium purpureum</name>
    <name type="common">Red alga</name>
    <name type="synonym">Porphyridium cruentum</name>
    <dbReference type="NCBI Taxonomy" id="35688"/>
    <lineage>
        <taxon>Eukaryota</taxon>
        <taxon>Rhodophyta</taxon>
        <taxon>Bangiophyceae</taxon>
        <taxon>Porphyridiales</taxon>
        <taxon>Porphyridiaceae</taxon>
        <taxon>Porphyridium</taxon>
    </lineage>
</organism>
<dbReference type="EMBL" id="VRMN01000005">
    <property type="protein sequence ID" value="KAA8494286.1"/>
    <property type="molecule type" value="Genomic_DNA"/>
</dbReference>
<dbReference type="AlphaFoldDB" id="A0A5J4YSH8"/>
<dbReference type="OrthoDB" id="506760at2759"/>
<evidence type="ECO:0008006" key="3">
    <source>
        <dbReference type="Google" id="ProtNLM"/>
    </source>
</evidence>
<protein>
    <recommendedName>
        <fullName evidence="3">PsbP C-terminal domain-containing protein</fullName>
    </recommendedName>
</protein>
<reference evidence="2" key="1">
    <citation type="journal article" date="2019" name="Nat. Commun.">
        <title>Expansion of phycobilisome linker gene families in mesophilic red algae.</title>
        <authorList>
            <person name="Lee J."/>
            <person name="Kim D."/>
            <person name="Bhattacharya D."/>
            <person name="Yoon H.S."/>
        </authorList>
    </citation>
    <scope>NUCLEOTIDE SEQUENCE [LARGE SCALE GENOMIC DNA]</scope>
    <source>
        <strain evidence="2">CCMP 1328</strain>
    </source>
</reference>
<dbReference type="Proteomes" id="UP000324585">
    <property type="component" value="Unassembled WGS sequence"/>
</dbReference>
<evidence type="ECO:0000313" key="2">
    <source>
        <dbReference type="Proteomes" id="UP000324585"/>
    </source>
</evidence>
<accession>A0A5J4YSH8</accession>
<dbReference type="Gene3D" id="3.40.1000.10">
    <property type="entry name" value="Mog1/PsbP, alpha/beta/alpha sandwich"/>
    <property type="match status" value="1"/>
</dbReference>
<keyword evidence="2" id="KW-1185">Reference proteome</keyword>